<gene>
    <name evidence="3" type="ORF">SCAR479_04305</name>
</gene>
<feature type="signal peptide" evidence="2">
    <location>
        <begin position="1"/>
        <end position="22"/>
    </location>
</feature>
<evidence type="ECO:0000256" key="2">
    <source>
        <dbReference type="SAM" id="SignalP"/>
    </source>
</evidence>
<feature type="compositionally biased region" description="Gly residues" evidence="1">
    <location>
        <begin position="121"/>
        <end position="137"/>
    </location>
</feature>
<keyword evidence="4" id="KW-1185">Reference proteome</keyword>
<organism evidence="3 4">
    <name type="scientific">Seiridium cardinale</name>
    <dbReference type="NCBI Taxonomy" id="138064"/>
    <lineage>
        <taxon>Eukaryota</taxon>
        <taxon>Fungi</taxon>
        <taxon>Dikarya</taxon>
        <taxon>Ascomycota</taxon>
        <taxon>Pezizomycotina</taxon>
        <taxon>Sordariomycetes</taxon>
        <taxon>Xylariomycetidae</taxon>
        <taxon>Amphisphaeriales</taxon>
        <taxon>Sporocadaceae</taxon>
        <taxon>Seiridium</taxon>
    </lineage>
</organism>
<keyword evidence="2" id="KW-0732">Signal</keyword>
<proteinExistence type="predicted"/>
<evidence type="ECO:0000256" key="1">
    <source>
        <dbReference type="SAM" id="MobiDB-lite"/>
    </source>
</evidence>
<feature type="chain" id="PRO_5045083712" evidence="2">
    <location>
        <begin position="23"/>
        <end position="198"/>
    </location>
</feature>
<evidence type="ECO:0000313" key="4">
    <source>
        <dbReference type="Proteomes" id="UP001465668"/>
    </source>
</evidence>
<comment type="caution">
    <text evidence="3">The sequence shown here is derived from an EMBL/GenBank/DDBJ whole genome shotgun (WGS) entry which is preliminary data.</text>
</comment>
<sequence length="198" mass="20420">MYIKLSFLSFLSISCLLGFVLALPAPGVVEVTGLDMNGVRSHNGENDIRDMAIRDDKEHEQDPFVGGKSSESSYGAVTTQPLKISGDYKGFHADVEVHKDGAVVGGGGGHSDGGHSSSGGSSSGSGGRDAIPGGSGAAVGHKAQKGSSRRLLPETTVMGLLLGLIGLFDGFLWQGIAKIDPGFGVIKFWLVVTSIFSA</sequence>
<evidence type="ECO:0000313" key="3">
    <source>
        <dbReference type="EMBL" id="KAK9778682.1"/>
    </source>
</evidence>
<dbReference type="EMBL" id="JARVKM010000014">
    <property type="protein sequence ID" value="KAK9778682.1"/>
    <property type="molecule type" value="Genomic_DNA"/>
</dbReference>
<feature type="region of interest" description="Disordered" evidence="1">
    <location>
        <begin position="54"/>
        <end position="76"/>
    </location>
</feature>
<feature type="region of interest" description="Disordered" evidence="1">
    <location>
        <begin position="102"/>
        <end position="148"/>
    </location>
</feature>
<dbReference type="Proteomes" id="UP001465668">
    <property type="component" value="Unassembled WGS sequence"/>
</dbReference>
<name>A0ABR2XY16_9PEZI</name>
<reference evidence="3 4" key="1">
    <citation type="submission" date="2024-02" db="EMBL/GenBank/DDBJ databases">
        <title>First draft genome assembly of two strains of Seiridium cardinale.</title>
        <authorList>
            <person name="Emiliani G."/>
            <person name="Scali E."/>
        </authorList>
    </citation>
    <scope>NUCLEOTIDE SEQUENCE [LARGE SCALE GENOMIC DNA]</scope>
    <source>
        <strain evidence="3 4">BM-138-000479</strain>
    </source>
</reference>
<dbReference type="PROSITE" id="PS51257">
    <property type="entry name" value="PROKAR_LIPOPROTEIN"/>
    <property type="match status" value="1"/>
</dbReference>
<protein>
    <submittedName>
        <fullName evidence="3">Uncharacterized protein</fullName>
    </submittedName>
</protein>
<accession>A0ABR2XY16</accession>